<dbReference type="PANTHER" id="PTHR30027:SF3">
    <property type="entry name" value="16S RRNA (URACIL(1498)-N(3))-METHYLTRANSFERASE"/>
    <property type="match status" value="1"/>
</dbReference>
<evidence type="ECO:0000256" key="8">
    <source>
        <dbReference type="ARBA" id="ARBA00022679"/>
    </source>
</evidence>
<dbReference type="PIRSF" id="PIRSF015601">
    <property type="entry name" value="MTase_slr0722"/>
    <property type="match status" value="1"/>
</dbReference>
<feature type="domain" description="Ribosomal RNA small subunit methyltransferase E methyltransferase" evidence="13">
    <location>
        <begin position="76"/>
        <end position="245"/>
    </location>
</feature>
<dbReference type="EC" id="2.1.1.193" evidence="3 12"/>
<dbReference type="Pfam" id="PF04452">
    <property type="entry name" value="Methyltrans_RNA"/>
    <property type="match status" value="1"/>
</dbReference>
<reference evidence="15 16" key="1">
    <citation type="submission" date="2017-06" db="EMBL/GenBank/DDBJ databases">
        <authorList>
            <person name="Kim H.J."/>
            <person name="Triplett B.A."/>
        </authorList>
    </citation>
    <scope>NUCLEOTIDE SEQUENCE [LARGE SCALE GENOMIC DNA]</scope>
    <source>
        <strain evidence="15 16">DSM 22179</strain>
    </source>
</reference>
<evidence type="ECO:0000259" key="14">
    <source>
        <dbReference type="Pfam" id="PF20260"/>
    </source>
</evidence>
<comment type="function">
    <text evidence="10 12">Specifically methylates the N3 position of the uracil ring of uridine 1498 (m3U1498) in 16S rRNA. Acts on the fully assembled 30S ribosomal subunit.</text>
</comment>
<dbReference type="InterPro" id="IPR029026">
    <property type="entry name" value="tRNA_m1G_MTases_N"/>
</dbReference>
<dbReference type="AlphaFoldDB" id="A0A212U298"/>
<dbReference type="SUPFAM" id="SSF88697">
    <property type="entry name" value="PUA domain-like"/>
    <property type="match status" value="1"/>
</dbReference>
<dbReference type="SUPFAM" id="SSF75217">
    <property type="entry name" value="alpha/beta knot"/>
    <property type="match status" value="1"/>
</dbReference>
<evidence type="ECO:0000259" key="13">
    <source>
        <dbReference type="Pfam" id="PF04452"/>
    </source>
</evidence>
<evidence type="ECO:0000256" key="12">
    <source>
        <dbReference type="PIRNR" id="PIRNR015601"/>
    </source>
</evidence>
<evidence type="ECO:0000256" key="2">
    <source>
        <dbReference type="ARBA" id="ARBA00005528"/>
    </source>
</evidence>
<evidence type="ECO:0000313" key="16">
    <source>
        <dbReference type="Proteomes" id="UP000198122"/>
    </source>
</evidence>
<evidence type="ECO:0000256" key="9">
    <source>
        <dbReference type="ARBA" id="ARBA00022691"/>
    </source>
</evidence>
<dbReference type="GO" id="GO:0005737">
    <property type="term" value="C:cytoplasm"/>
    <property type="evidence" value="ECO:0007669"/>
    <property type="project" value="UniProtKB-SubCell"/>
</dbReference>
<dbReference type="PANTHER" id="PTHR30027">
    <property type="entry name" value="RIBOSOMAL RNA SMALL SUBUNIT METHYLTRANSFERASE E"/>
    <property type="match status" value="1"/>
</dbReference>
<name>A0A212U298_9MICO</name>
<evidence type="ECO:0000256" key="11">
    <source>
        <dbReference type="ARBA" id="ARBA00047944"/>
    </source>
</evidence>
<evidence type="ECO:0000256" key="3">
    <source>
        <dbReference type="ARBA" id="ARBA00012328"/>
    </source>
</evidence>
<evidence type="ECO:0000256" key="5">
    <source>
        <dbReference type="ARBA" id="ARBA00022490"/>
    </source>
</evidence>
<organism evidence="15 16">
    <name type="scientific">Kytococcus aerolatus</name>
    <dbReference type="NCBI Taxonomy" id="592308"/>
    <lineage>
        <taxon>Bacteria</taxon>
        <taxon>Bacillati</taxon>
        <taxon>Actinomycetota</taxon>
        <taxon>Actinomycetes</taxon>
        <taxon>Micrococcales</taxon>
        <taxon>Kytococcaceae</taxon>
        <taxon>Kytococcus</taxon>
    </lineage>
</organism>
<dbReference type="Pfam" id="PF20260">
    <property type="entry name" value="PUA_4"/>
    <property type="match status" value="1"/>
</dbReference>
<dbReference type="CDD" id="cd18084">
    <property type="entry name" value="RsmE-like"/>
    <property type="match status" value="1"/>
</dbReference>
<feature type="domain" description="Ribosomal RNA small subunit methyltransferase E PUA-like" evidence="14">
    <location>
        <begin position="21"/>
        <end position="68"/>
    </location>
</feature>
<evidence type="ECO:0000256" key="7">
    <source>
        <dbReference type="ARBA" id="ARBA00022603"/>
    </source>
</evidence>
<dbReference type="InterPro" id="IPR046887">
    <property type="entry name" value="RsmE_PUA-like"/>
</dbReference>
<dbReference type="Gene3D" id="3.40.1280.10">
    <property type="match status" value="1"/>
</dbReference>
<dbReference type="Proteomes" id="UP000198122">
    <property type="component" value="Unassembled WGS sequence"/>
</dbReference>
<dbReference type="InterPro" id="IPR046886">
    <property type="entry name" value="RsmE_MTase_dom"/>
</dbReference>
<dbReference type="InterPro" id="IPR006700">
    <property type="entry name" value="RsmE"/>
</dbReference>
<comment type="catalytic activity">
    <reaction evidence="11 12">
        <text>uridine(1498) in 16S rRNA + S-adenosyl-L-methionine = N(3)-methyluridine(1498) in 16S rRNA + S-adenosyl-L-homocysteine + H(+)</text>
        <dbReference type="Rhea" id="RHEA:42920"/>
        <dbReference type="Rhea" id="RHEA-COMP:10283"/>
        <dbReference type="Rhea" id="RHEA-COMP:10284"/>
        <dbReference type="ChEBI" id="CHEBI:15378"/>
        <dbReference type="ChEBI" id="CHEBI:57856"/>
        <dbReference type="ChEBI" id="CHEBI:59789"/>
        <dbReference type="ChEBI" id="CHEBI:65315"/>
        <dbReference type="ChEBI" id="CHEBI:74502"/>
        <dbReference type="EC" id="2.1.1.193"/>
    </reaction>
</comment>
<proteinExistence type="inferred from homology"/>
<keyword evidence="9 12" id="KW-0949">S-adenosyl-L-methionine</keyword>
<dbReference type="NCBIfam" id="TIGR00046">
    <property type="entry name" value="RsmE family RNA methyltransferase"/>
    <property type="match status" value="1"/>
</dbReference>
<dbReference type="InterPro" id="IPR015947">
    <property type="entry name" value="PUA-like_sf"/>
</dbReference>
<evidence type="ECO:0000256" key="4">
    <source>
        <dbReference type="ARBA" id="ARBA00013673"/>
    </source>
</evidence>
<comment type="subcellular location">
    <subcellularLocation>
        <location evidence="1 12">Cytoplasm</location>
    </subcellularLocation>
</comment>
<comment type="similarity">
    <text evidence="2 12">Belongs to the RNA methyltransferase RsmE family.</text>
</comment>
<evidence type="ECO:0000256" key="1">
    <source>
        <dbReference type="ARBA" id="ARBA00004496"/>
    </source>
</evidence>
<gene>
    <name evidence="15" type="ORF">SAMN05445756_1826</name>
</gene>
<keyword evidence="16" id="KW-1185">Reference proteome</keyword>
<dbReference type="OrthoDB" id="9808126at2"/>
<keyword evidence="8 12" id="KW-0808">Transferase</keyword>
<dbReference type="GO" id="GO:0070042">
    <property type="term" value="F:rRNA (uridine-N3-)-methyltransferase activity"/>
    <property type="evidence" value="ECO:0007669"/>
    <property type="project" value="TreeGrafter"/>
</dbReference>
<dbReference type="Gene3D" id="2.40.240.20">
    <property type="entry name" value="Hypothetical PUA domain-like, domain 1"/>
    <property type="match status" value="1"/>
</dbReference>
<dbReference type="InterPro" id="IPR029028">
    <property type="entry name" value="Alpha/beta_knot_MTases"/>
</dbReference>
<dbReference type="EMBL" id="FYEZ01000002">
    <property type="protein sequence ID" value="SNC72385.1"/>
    <property type="molecule type" value="Genomic_DNA"/>
</dbReference>
<evidence type="ECO:0000256" key="6">
    <source>
        <dbReference type="ARBA" id="ARBA00022552"/>
    </source>
</evidence>
<protein>
    <recommendedName>
        <fullName evidence="4 12">Ribosomal RNA small subunit methyltransferase E</fullName>
        <ecNumber evidence="3 12">2.1.1.193</ecNumber>
    </recommendedName>
</protein>
<evidence type="ECO:0000313" key="15">
    <source>
        <dbReference type="EMBL" id="SNC72385.1"/>
    </source>
</evidence>
<keyword evidence="6 12" id="KW-0698">rRNA processing</keyword>
<dbReference type="RefSeq" id="WP_088818741.1">
    <property type="nucleotide sequence ID" value="NZ_FYEZ01000002.1"/>
</dbReference>
<evidence type="ECO:0000256" key="10">
    <source>
        <dbReference type="ARBA" id="ARBA00025699"/>
    </source>
</evidence>
<dbReference type="NCBIfam" id="NF008693">
    <property type="entry name" value="PRK11713.2-3"/>
    <property type="match status" value="1"/>
</dbReference>
<dbReference type="GO" id="GO:0070475">
    <property type="term" value="P:rRNA base methylation"/>
    <property type="evidence" value="ECO:0007669"/>
    <property type="project" value="TreeGrafter"/>
</dbReference>
<accession>A0A212U298</accession>
<keyword evidence="5 12" id="KW-0963">Cytoplasm</keyword>
<sequence length="251" mass="26437">MTLPLFLAEGDLPGTGHRMTLAGDEGRHAATVQRLAVGEELLVADGAGRAVRGEVVATAKSSLELEVLETLAEEAPTPRFELVQALAKAGRAEQSLETSVELGVDVVVPWQADRSISRWAGPKAEKGRAKWQHVVRAATKQARRFREAPVEELVTSPGLVERVRAGAERGELTLVLHEVATDPLLQVVERTGAAEASLVRLVIGPEGGISPEEIDALVAAGGHPVVLGPHVLRTSTAGPAALAVLGALTRW</sequence>
<keyword evidence="7 12" id="KW-0489">Methyltransferase</keyword>